<name>A0A0A9BEA9_ARUDO</name>
<protein>
    <submittedName>
        <fullName evidence="1">Uncharacterized protein</fullName>
    </submittedName>
</protein>
<proteinExistence type="predicted"/>
<sequence>MATHPLLSKACMMHLFNNSQRKIGYNACNMFTHAKLDDQSSYPQIHYFKLCF</sequence>
<dbReference type="AlphaFoldDB" id="A0A0A9BEA9"/>
<evidence type="ECO:0000313" key="1">
    <source>
        <dbReference type="EMBL" id="JAD61656.1"/>
    </source>
</evidence>
<organism evidence="1">
    <name type="scientific">Arundo donax</name>
    <name type="common">Giant reed</name>
    <name type="synonym">Donax arundinaceus</name>
    <dbReference type="NCBI Taxonomy" id="35708"/>
    <lineage>
        <taxon>Eukaryota</taxon>
        <taxon>Viridiplantae</taxon>
        <taxon>Streptophyta</taxon>
        <taxon>Embryophyta</taxon>
        <taxon>Tracheophyta</taxon>
        <taxon>Spermatophyta</taxon>
        <taxon>Magnoliopsida</taxon>
        <taxon>Liliopsida</taxon>
        <taxon>Poales</taxon>
        <taxon>Poaceae</taxon>
        <taxon>PACMAD clade</taxon>
        <taxon>Arundinoideae</taxon>
        <taxon>Arundineae</taxon>
        <taxon>Arundo</taxon>
    </lineage>
</organism>
<reference evidence="1" key="1">
    <citation type="submission" date="2014-09" db="EMBL/GenBank/DDBJ databases">
        <authorList>
            <person name="Magalhaes I.L.F."/>
            <person name="Oliveira U."/>
            <person name="Santos F.R."/>
            <person name="Vidigal T.H.D.A."/>
            <person name="Brescovit A.D."/>
            <person name="Santos A.J."/>
        </authorList>
    </citation>
    <scope>NUCLEOTIDE SEQUENCE</scope>
    <source>
        <tissue evidence="1">Shoot tissue taken approximately 20 cm above the soil surface</tissue>
    </source>
</reference>
<reference evidence="1" key="2">
    <citation type="journal article" date="2015" name="Data Brief">
        <title>Shoot transcriptome of the giant reed, Arundo donax.</title>
        <authorList>
            <person name="Barrero R.A."/>
            <person name="Guerrero F.D."/>
            <person name="Moolhuijzen P."/>
            <person name="Goolsby J.A."/>
            <person name="Tidwell J."/>
            <person name="Bellgard S.E."/>
            <person name="Bellgard M.I."/>
        </authorList>
    </citation>
    <scope>NUCLEOTIDE SEQUENCE</scope>
    <source>
        <tissue evidence="1">Shoot tissue taken approximately 20 cm above the soil surface</tissue>
    </source>
</reference>
<accession>A0A0A9BEA9</accession>
<dbReference type="EMBL" id="GBRH01236239">
    <property type="protein sequence ID" value="JAD61656.1"/>
    <property type="molecule type" value="Transcribed_RNA"/>
</dbReference>